<dbReference type="OrthoDB" id="5103at2759"/>
<dbReference type="SUPFAM" id="SSF53098">
    <property type="entry name" value="Ribonuclease H-like"/>
    <property type="match status" value="1"/>
</dbReference>
<gene>
    <name evidence="7" type="ORF">BpHYR1_033482</name>
</gene>
<evidence type="ECO:0000259" key="6">
    <source>
        <dbReference type="Pfam" id="PF05699"/>
    </source>
</evidence>
<dbReference type="InterPro" id="IPR052035">
    <property type="entry name" value="ZnF_BED_domain_contain"/>
</dbReference>
<accession>A0A3M7QX83</accession>
<dbReference type="InterPro" id="IPR008906">
    <property type="entry name" value="HATC_C_dom"/>
</dbReference>
<comment type="subcellular location">
    <subcellularLocation>
        <location evidence="1">Nucleus</location>
    </subcellularLocation>
</comment>
<comment type="caution">
    <text evidence="7">The sequence shown here is derived from an EMBL/GenBank/DDBJ whole genome shotgun (WGS) entry which is preliminary data.</text>
</comment>
<keyword evidence="8" id="KW-1185">Reference proteome</keyword>
<evidence type="ECO:0000256" key="4">
    <source>
        <dbReference type="ARBA" id="ARBA00022833"/>
    </source>
</evidence>
<dbReference type="GO" id="GO:0005634">
    <property type="term" value="C:nucleus"/>
    <property type="evidence" value="ECO:0007669"/>
    <property type="project" value="UniProtKB-SubCell"/>
</dbReference>
<evidence type="ECO:0000256" key="3">
    <source>
        <dbReference type="ARBA" id="ARBA00022771"/>
    </source>
</evidence>
<dbReference type="GO" id="GO:0008270">
    <property type="term" value="F:zinc ion binding"/>
    <property type="evidence" value="ECO:0007669"/>
    <property type="project" value="UniProtKB-KW"/>
</dbReference>
<evidence type="ECO:0000256" key="1">
    <source>
        <dbReference type="ARBA" id="ARBA00004123"/>
    </source>
</evidence>
<name>A0A3M7QX83_BRAPC</name>
<reference evidence="7 8" key="1">
    <citation type="journal article" date="2018" name="Sci. Rep.">
        <title>Genomic signatures of local adaptation to the degree of environmental predictability in rotifers.</title>
        <authorList>
            <person name="Franch-Gras L."/>
            <person name="Hahn C."/>
            <person name="Garcia-Roger E.M."/>
            <person name="Carmona M.J."/>
            <person name="Serra M."/>
            <person name="Gomez A."/>
        </authorList>
    </citation>
    <scope>NUCLEOTIDE SEQUENCE [LARGE SCALE GENOMIC DNA]</scope>
    <source>
        <strain evidence="7">HYR1</strain>
    </source>
</reference>
<keyword evidence="2" id="KW-0479">Metal-binding</keyword>
<evidence type="ECO:0000313" key="8">
    <source>
        <dbReference type="Proteomes" id="UP000276133"/>
    </source>
</evidence>
<organism evidence="7 8">
    <name type="scientific">Brachionus plicatilis</name>
    <name type="common">Marine rotifer</name>
    <name type="synonym">Brachionus muelleri</name>
    <dbReference type="NCBI Taxonomy" id="10195"/>
    <lineage>
        <taxon>Eukaryota</taxon>
        <taxon>Metazoa</taxon>
        <taxon>Spiralia</taxon>
        <taxon>Gnathifera</taxon>
        <taxon>Rotifera</taxon>
        <taxon>Eurotatoria</taxon>
        <taxon>Monogononta</taxon>
        <taxon>Pseudotrocha</taxon>
        <taxon>Ploima</taxon>
        <taxon>Brachionidae</taxon>
        <taxon>Brachionus</taxon>
    </lineage>
</organism>
<dbReference type="PANTHER" id="PTHR46481:SF10">
    <property type="entry name" value="ZINC FINGER BED DOMAIN-CONTAINING PROTEIN 39"/>
    <property type="match status" value="1"/>
</dbReference>
<evidence type="ECO:0000256" key="5">
    <source>
        <dbReference type="ARBA" id="ARBA00023242"/>
    </source>
</evidence>
<dbReference type="EMBL" id="REGN01004924">
    <property type="protein sequence ID" value="RNA15565.1"/>
    <property type="molecule type" value="Genomic_DNA"/>
</dbReference>
<dbReference type="InterPro" id="IPR012337">
    <property type="entry name" value="RNaseH-like_sf"/>
</dbReference>
<dbReference type="AlphaFoldDB" id="A0A3M7QX83"/>
<proteinExistence type="predicted"/>
<keyword evidence="3" id="KW-0863">Zinc-finger</keyword>
<protein>
    <recommendedName>
        <fullName evidence="6">HAT C-terminal dimerisation domain-containing protein</fullName>
    </recommendedName>
</protein>
<keyword evidence="4" id="KW-0862">Zinc</keyword>
<dbReference type="GO" id="GO:0046983">
    <property type="term" value="F:protein dimerization activity"/>
    <property type="evidence" value="ECO:0007669"/>
    <property type="project" value="InterPro"/>
</dbReference>
<dbReference type="Proteomes" id="UP000276133">
    <property type="component" value="Unassembled WGS sequence"/>
</dbReference>
<sequence length="549" mass="63544">MLNFEIPSQQTFKSYILPELLQNINKSFEEILNEAKSICLITDLWSNSSNEQYLALAVSMVKNDHSKKIRIIGMTPTNGSSNAESIKRKIIGICCDQGSSLLRLFRQNQNDLFDDHIFFPQNENYSRNYSVRNENQEFELIYAFSQIDREIQEVADDEVIFIEEVYVEEDDEEIENNDVELNTSSFTDQLLNSDENPNSNYLDETDSDQINFLNIEIGTSSIPRYSCAAHKINLAVRSSIKSCRLLSKMLSRLSNYAASIRRSNMNSLDFINKKCKLRCENGTSWSSSYLMLESFYNAYEKGAFNNNNRCPSSKDKIISYLKILYPLNTFSNLTQKTDWTIGDIIPSVCIILNESLTVKTNVIRFRNKFQNIFGSCITLELWYTEEYGLEYRTRTKASFKETVAFFLNDIFESPEDVSRTTNQQRVRIYQNSDNRVLKGLVKSRPYQTPADSTRINKLNQIRVECDSYLDFIEDGRNIQKSTQAFWNELSYKFPNLSIVSRKVFSIPASSAFIERFFSICGLACDKRSMNMNTETLIEKVLMRVNIDLL</sequence>
<evidence type="ECO:0000256" key="2">
    <source>
        <dbReference type="ARBA" id="ARBA00022723"/>
    </source>
</evidence>
<dbReference type="PANTHER" id="PTHR46481">
    <property type="entry name" value="ZINC FINGER BED DOMAIN-CONTAINING PROTEIN 4"/>
    <property type="match status" value="1"/>
</dbReference>
<dbReference type="Pfam" id="PF05699">
    <property type="entry name" value="Dimer_Tnp_hAT"/>
    <property type="match status" value="1"/>
</dbReference>
<keyword evidence="5" id="KW-0539">Nucleus</keyword>
<evidence type="ECO:0000313" key="7">
    <source>
        <dbReference type="EMBL" id="RNA15565.1"/>
    </source>
</evidence>
<feature type="domain" description="HAT C-terminal dimerisation" evidence="6">
    <location>
        <begin position="481"/>
        <end position="536"/>
    </location>
</feature>